<dbReference type="AlphaFoldDB" id="R8R052"/>
<comment type="caution">
    <text evidence="1">The sequence shown here is derived from an EMBL/GenBank/DDBJ whole genome shotgun (WGS) entry which is preliminary data.</text>
</comment>
<dbReference type="HOGENOM" id="CLU_3363032_0_0_9"/>
<dbReference type="Proteomes" id="UP000014019">
    <property type="component" value="Unassembled WGS sequence"/>
</dbReference>
<dbReference type="EMBL" id="AHEZ01000010">
    <property type="protein sequence ID" value="EOP76444.1"/>
    <property type="molecule type" value="Genomic_DNA"/>
</dbReference>
<reference evidence="1 2" key="1">
    <citation type="submission" date="2012-12" db="EMBL/GenBank/DDBJ databases">
        <title>The Genome Sequence of Bacillus cereus VD118.</title>
        <authorList>
            <consortium name="The Broad Institute Genome Sequencing Platform"/>
            <consortium name="The Broad Institute Genome Sequencing Center for Infectious Disease"/>
            <person name="Feldgarden M."/>
            <person name="Van der Auwera G.A."/>
            <person name="Mahillon J."/>
            <person name="Duprez V."/>
            <person name="Timmery S."/>
            <person name="Mattelet C."/>
            <person name="Dierick K."/>
            <person name="Sun M."/>
            <person name="Yu Z."/>
            <person name="Zhu L."/>
            <person name="Hu X."/>
            <person name="Shank E.B."/>
            <person name="Swiecicka I."/>
            <person name="Hansen B.M."/>
            <person name="Andrup L."/>
            <person name="Walker B."/>
            <person name="Young S.K."/>
            <person name="Zeng Q."/>
            <person name="Gargeya S."/>
            <person name="Fitzgerald M."/>
            <person name="Haas B."/>
            <person name="Abouelleil A."/>
            <person name="Alvarado L."/>
            <person name="Arachchi H.M."/>
            <person name="Berlin A.M."/>
            <person name="Chapman S.B."/>
            <person name="Dewar J."/>
            <person name="Goldberg J."/>
            <person name="Griggs A."/>
            <person name="Gujja S."/>
            <person name="Hansen M."/>
            <person name="Howarth C."/>
            <person name="Imamovic A."/>
            <person name="Larimer J."/>
            <person name="McCowan C."/>
            <person name="Murphy C."/>
            <person name="Neiman D."/>
            <person name="Pearson M."/>
            <person name="Priest M."/>
            <person name="Roberts A."/>
            <person name="Saif S."/>
            <person name="Shea T."/>
            <person name="Sisk P."/>
            <person name="Sykes S."/>
            <person name="Wortman J."/>
            <person name="Nusbaum C."/>
            <person name="Birren B."/>
        </authorList>
    </citation>
    <scope>NUCLEOTIDE SEQUENCE [LARGE SCALE GENOMIC DNA]</scope>
    <source>
        <strain evidence="1 2">VD118</strain>
    </source>
</reference>
<proteinExistence type="predicted"/>
<protein>
    <submittedName>
        <fullName evidence="1">Uncharacterized protein</fullName>
    </submittedName>
</protein>
<gene>
    <name evidence="1" type="ORF">IIQ_04501</name>
</gene>
<sequence>MSIYKQLQGLTLEKQIGLLTNHLVSFNSINTKSVL</sequence>
<accession>R8R052</accession>
<evidence type="ECO:0000313" key="1">
    <source>
        <dbReference type="EMBL" id="EOP76444.1"/>
    </source>
</evidence>
<evidence type="ECO:0000313" key="2">
    <source>
        <dbReference type="Proteomes" id="UP000014019"/>
    </source>
</evidence>
<organism evidence="1 2">
    <name type="scientific">Bacillus cereus VD118</name>
    <dbReference type="NCBI Taxonomy" id="1053231"/>
    <lineage>
        <taxon>Bacteria</taxon>
        <taxon>Bacillati</taxon>
        <taxon>Bacillota</taxon>
        <taxon>Bacilli</taxon>
        <taxon>Bacillales</taxon>
        <taxon>Bacillaceae</taxon>
        <taxon>Bacillus</taxon>
        <taxon>Bacillus cereus group</taxon>
    </lineage>
</organism>
<name>R8R052_BACCE</name>